<name>A0ACD5Z0P7_AVESA</name>
<sequence>MEQQNVLEQILEGSMKPTHLPLETLRKITEDFSVDRLIGEGGFGKVYKGVVGNKNVAVKRIRSSMTINEKLFRREVGNQMDVNHENVVRFLGLCSHTVETLMKNPEAQGRYIFAEIRERLLCFEFVSNGSLDKYITDELRGLEWGTRYQIIKGICAGLHYLQTKKNILHLDLKPANILLDNQMVPKITDFGLSRPIEISQNMTTHYFSPGYGAPENLSGHDTMSVKSDMYSLGAIIIELVTGQKGIPDNTNNVLRRWRHSWNKTAKETPLEYHHQVIECTEIGKLCQNFDPHTRPSISQVMNKFVEMESTKINPIHWEDDMLGVEPLELRFGFNKEQILSCSVELSNDTDVYIAFNIETTSPLPYSIEPNKDIVKPRSKFSVDIKLPFASIQDYKAALQYSSSNQRYSKELIVQSLKVNEGLTTKDINKNMFDKHTEGHHVDEIHLVVVSEESYSEEKAFLEKNNSIQPSLLLEKMSSNVAMIPLDLIKNITDEFSEKNRLGKGGYGEVYKGVLNGQEIAVKKLFPVHGLDEEAFTNELRNLMKVQHKNILRLIGYSYEISHRHIHHDGQFVFSKVIDRALCFEFMDKGSLSQHLSAESCIHDWPTTFKIIKGTCEGIDYLHTGRGENNSIYHLDLKPDNILMDKNMVPKIGDFGLSRLFNDSATHQTTTAKGTIGFMPPEFTSNGIVTRKNDVFSLGVIIFHLMAGEKGYDDYCDLCVRRELLENREQFIGGVQEYWKKTMQRTVGYTLTGTDLLGVRACLQMAMRCVDDDRDKRPSTREIISDLSKLSDQIEKMPTIVQTSTRSNMSGPVAAHAAGRGNLDVVIVYAFDCTNSTPAREKVGDVFSLVEKKLANFMDSRLGHVYVMSTTPNTYKCDINFVDQSKKGESSATRSAVCMKNMASGLPEAHKLMGDNGERNGIILLFSDGLINTGDFFDGAEDFISKVPVHTFTLGGDAYNHGLRTIASNSPDGSFSPVLLTDMPSLSVPFLRQLDSLLDGTTRDHSKHPSAYSGSWPLDVVIVCAFYCTNSSLAWYTVGDVYAMVKGMLLTNSESSIGFTYVTLRPNTCTSDMNLVSCTMTGYEKSSAWRRTTCVKNMACGLLEAHKLISYRGHWNSLILLFSDGLINKGDFFDGAEDYISKVPVHTFTLGGDAYNHGLRSMAMNSPGGKFHDTQVPDKPILSETFSQLLDSIIGDAMKTSYS</sequence>
<organism evidence="1 2">
    <name type="scientific">Avena sativa</name>
    <name type="common">Oat</name>
    <dbReference type="NCBI Taxonomy" id="4498"/>
    <lineage>
        <taxon>Eukaryota</taxon>
        <taxon>Viridiplantae</taxon>
        <taxon>Streptophyta</taxon>
        <taxon>Embryophyta</taxon>
        <taxon>Tracheophyta</taxon>
        <taxon>Spermatophyta</taxon>
        <taxon>Magnoliopsida</taxon>
        <taxon>Liliopsida</taxon>
        <taxon>Poales</taxon>
        <taxon>Poaceae</taxon>
        <taxon>BOP clade</taxon>
        <taxon>Pooideae</taxon>
        <taxon>Poodae</taxon>
        <taxon>Poeae</taxon>
        <taxon>Poeae Chloroplast Group 1 (Aveneae type)</taxon>
        <taxon>Aveninae</taxon>
        <taxon>Avena</taxon>
    </lineage>
</organism>
<evidence type="ECO:0000313" key="1">
    <source>
        <dbReference type="EnsemblPlants" id="AVESA.00010b.r2.6AG1075410.1.CDS"/>
    </source>
</evidence>
<reference evidence="1" key="2">
    <citation type="submission" date="2025-09" db="UniProtKB">
        <authorList>
            <consortium name="EnsemblPlants"/>
        </authorList>
    </citation>
    <scope>IDENTIFICATION</scope>
</reference>
<accession>A0ACD5Z0P7</accession>
<proteinExistence type="predicted"/>
<keyword evidence="2" id="KW-1185">Reference proteome</keyword>
<protein>
    <submittedName>
        <fullName evidence="1">Uncharacterized protein</fullName>
    </submittedName>
</protein>
<dbReference type="EnsemblPlants" id="AVESA.00010b.r2.6AG1075410.1">
    <property type="protein sequence ID" value="AVESA.00010b.r2.6AG1075410.1.CDS"/>
    <property type="gene ID" value="AVESA.00010b.r2.6AG1075410"/>
</dbReference>
<reference evidence="1" key="1">
    <citation type="submission" date="2021-05" db="EMBL/GenBank/DDBJ databases">
        <authorList>
            <person name="Scholz U."/>
            <person name="Mascher M."/>
            <person name="Fiebig A."/>
        </authorList>
    </citation>
    <scope>NUCLEOTIDE SEQUENCE [LARGE SCALE GENOMIC DNA]</scope>
</reference>
<dbReference type="Proteomes" id="UP001732700">
    <property type="component" value="Chromosome 6A"/>
</dbReference>
<evidence type="ECO:0000313" key="2">
    <source>
        <dbReference type="Proteomes" id="UP001732700"/>
    </source>
</evidence>